<evidence type="ECO:0000256" key="5">
    <source>
        <dbReference type="PIRSR" id="PIRSR615500-1"/>
    </source>
</evidence>
<evidence type="ECO:0000256" key="6">
    <source>
        <dbReference type="PROSITE-ProRule" id="PRU01240"/>
    </source>
</evidence>
<organism evidence="11 12">
    <name type="scientific">Thalassomonas actiniarum</name>
    <dbReference type="NCBI Taxonomy" id="485447"/>
    <lineage>
        <taxon>Bacteria</taxon>
        <taxon>Pseudomonadati</taxon>
        <taxon>Pseudomonadota</taxon>
        <taxon>Gammaproteobacteria</taxon>
        <taxon>Alteromonadales</taxon>
        <taxon>Colwelliaceae</taxon>
        <taxon>Thalassomonas</taxon>
    </lineage>
</organism>
<dbReference type="RefSeq" id="WP_063888671.1">
    <property type="nucleotide sequence ID" value="NZ_CP059735.1"/>
</dbReference>
<evidence type="ECO:0000259" key="10">
    <source>
        <dbReference type="Pfam" id="PF04151"/>
    </source>
</evidence>
<dbReference type="PROSITE" id="PS51892">
    <property type="entry name" value="SUBTILASE"/>
    <property type="match status" value="1"/>
</dbReference>
<feature type="chain" id="PRO_5042164097" evidence="8">
    <location>
        <begin position="24"/>
        <end position="636"/>
    </location>
</feature>
<dbReference type="InterPro" id="IPR023827">
    <property type="entry name" value="Peptidase_S8_Asp-AS"/>
</dbReference>
<gene>
    <name evidence="11" type="ORF">SG35_027725</name>
</gene>
<dbReference type="Gene3D" id="3.40.50.200">
    <property type="entry name" value="Peptidase S8/S53 domain"/>
    <property type="match status" value="1"/>
</dbReference>
<keyword evidence="12" id="KW-1185">Reference proteome</keyword>
<dbReference type="SUPFAM" id="SSF52743">
    <property type="entry name" value="Subtilisin-like"/>
    <property type="match status" value="1"/>
</dbReference>
<dbReference type="GO" id="GO:0004252">
    <property type="term" value="F:serine-type endopeptidase activity"/>
    <property type="evidence" value="ECO:0007669"/>
    <property type="project" value="UniProtKB-UniRule"/>
</dbReference>
<dbReference type="PROSITE" id="PS00136">
    <property type="entry name" value="SUBTILASE_ASP"/>
    <property type="match status" value="1"/>
</dbReference>
<dbReference type="InterPro" id="IPR015500">
    <property type="entry name" value="Peptidase_S8_subtilisin-rel"/>
</dbReference>
<keyword evidence="3 6" id="KW-0378">Hydrolase</keyword>
<proteinExistence type="inferred from homology"/>
<feature type="domain" description="Peptidase S8/S53" evidence="9">
    <location>
        <begin position="428"/>
        <end position="515"/>
    </location>
</feature>
<dbReference type="InterPro" id="IPR022398">
    <property type="entry name" value="Peptidase_S8_His-AS"/>
</dbReference>
<dbReference type="GO" id="GO:0005615">
    <property type="term" value="C:extracellular space"/>
    <property type="evidence" value="ECO:0007669"/>
    <property type="project" value="TreeGrafter"/>
</dbReference>
<dbReference type="KEGG" id="tact:SG35_027725"/>
<dbReference type="InterPro" id="IPR023828">
    <property type="entry name" value="Peptidase_S8_Ser-AS"/>
</dbReference>
<dbReference type="PANTHER" id="PTHR43806">
    <property type="entry name" value="PEPTIDASE S8"/>
    <property type="match status" value="1"/>
</dbReference>
<sequence>MKMSKFTTSVIALAISSAFAAQAEDNRYIIHVEDSNKQAVKAMAKKLGANIHVDANGFISATFEGKSLNSVKKMMSNPVKALQDRGLNTASDQINQAAFAALEIQEDARRYPMAAFNDDIGDPRTEQLTPYSVYQSEADQVTFNANAGMKVCVIDSGLDRTNPDFNWAGITGDNDSGTGNWDEHGGPHGTHVAGTIGAADNNVGVVGMAPGVDMHIIKVFNASGWGYSSDLAHAAQKCTDAGANIINMSLGGGASNRAEENAFDAFTAAGGLVVAAAGNDGNNVRSYPAGYESVMMIGGNDADNGRYDSSQYPSCSSTQDNCVEVTAGGVNVLSTYPQDMASLSVTTAGGQNYASTAMENTGSVSGSTYYMGTAEATDSAANGKVCVIDRGNISFHDKVQNCENSGGIGAIIINNVSGVLSGTLGETNATTIPAVGTALEDKTALVAATSASIDISASSYGYMTGTSMATPAVAGIAALVWSNHTECTGTDIRNVLKATAADLGDAGHDVYFGHGVVKAKAAHDYLTANGCGGTTEPPAGGNSLEETGISISRRASQTFNVDIPAGTTSFTINTSGGSGDADLYIYQPGSSTAVCESTSSKNTESCTISNPAEGSWEIEIYAYRRVSNLTLTAQWN</sequence>
<evidence type="ECO:0000256" key="7">
    <source>
        <dbReference type="RuleBase" id="RU003355"/>
    </source>
</evidence>
<dbReference type="Pfam" id="PF00082">
    <property type="entry name" value="Peptidase_S8"/>
    <property type="match status" value="2"/>
</dbReference>
<evidence type="ECO:0000256" key="1">
    <source>
        <dbReference type="ARBA" id="ARBA00011073"/>
    </source>
</evidence>
<dbReference type="InterPro" id="IPR000209">
    <property type="entry name" value="Peptidase_S8/S53_dom"/>
</dbReference>
<accession>A0AAE9YQS4</accession>
<evidence type="ECO:0000313" key="11">
    <source>
        <dbReference type="EMBL" id="WDD98967.1"/>
    </source>
</evidence>
<dbReference type="InterPro" id="IPR036852">
    <property type="entry name" value="Peptidase_S8/S53_dom_sf"/>
</dbReference>
<reference evidence="11 12" key="2">
    <citation type="journal article" date="2022" name="Mar. Drugs">
        <title>Bioassay-Guided Fractionation Leads to the Detection of Cholic Acid Generated by the Rare Thalassomonas sp.</title>
        <authorList>
            <person name="Pheiffer F."/>
            <person name="Schneider Y.K."/>
            <person name="Hansen E.H."/>
            <person name="Andersen J.H."/>
            <person name="Isaksson J."/>
            <person name="Busche T."/>
            <person name="R C."/>
            <person name="Kalinowski J."/>
            <person name="Zyl L.V."/>
            <person name="Trindade M."/>
        </authorList>
    </citation>
    <scope>NUCLEOTIDE SEQUENCE [LARGE SCALE GENOMIC DNA]</scope>
    <source>
        <strain evidence="11 12">A5K-106</strain>
    </source>
</reference>
<dbReference type="Gene3D" id="2.60.120.380">
    <property type="match status" value="1"/>
</dbReference>
<dbReference type="EMBL" id="CP059735">
    <property type="protein sequence ID" value="WDD98967.1"/>
    <property type="molecule type" value="Genomic_DNA"/>
</dbReference>
<dbReference type="Pfam" id="PF04151">
    <property type="entry name" value="PPC"/>
    <property type="match status" value="1"/>
</dbReference>
<feature type="active site" description="Charge relay system" evidence="5 6">
    <location>
        <position position="188"/>
    </location>
</feature>
<feature type="signal peptide" evidence="8">
    <location>
        <begin position="1"/>
        <end position="23"/>
    </location>
</feature>
<evidence type="ECO:0000313" key="12">
    <source>
        <dbReference type="Proteomes" id="UP000032568"/>
    </source>
</evidence>
<keyword evidence="2 6" id="KW-0645">Protease</keyword>
<evidence type="ECO:0000256" key="3">
    <source>
        <dbReference type="ARBA" id="ARBA00022801"/>
    </source>
</evidence>
<keyword evidence="8" id="KW-0732">Signal</keyword>
<dbReference type="InterPro" id="IPR007280">
    <property type="entry name" value="Peptidase_C_arc/bac"/>
</dbReference>
<evidence type="ECO:0000256" key="2">
    <source>
        <dbReference type="ARBA" id="ARBA00022670"/>
    </source>
</evidence>
<dbReference type="GO" id="GO:0006508">
    <property type="term" value="P:proteolysis"/>
    <property type="evidence" value="ECO:0007669"/>
    <property type="project" value="UniProtKB-KW"/>
</dbReference>
<protein>
    <submittedName>
        <fullName evidence="11">S8 family serine peptidase</fullName>
    </submittedName>
</protein>
<dbReference type="InterPro" id="IPR050131">
    <property type="entry name" value="Peptidase_S8_subtilisin-like"/>
</dbReference>
<evidence type="ECO:0000259" key="9">
    <source>
        <dbReference type="Pfam" id="PF00082"/>
    </source>
</evidence>
<name>A0AAE9YQS4_9GAMM</name>
<feature type="active site" description="Charge relay system" evidence="5 6">
    <location>
        <position position="467"/>
    </location>
</feature>
<evidence type="ECO:0000256" key="4">
    <source>
        <dbReference type="ARBA" id="ARBA00022825"/>
    </source>
</evidence>
<comment type="similarity">
    <text evidence="1 6 7">Belongs to the peptidase S8 family.</text>
</comment>
<dbReference type="PROSITE" id="PS00137">
    <property type="entry name" value="SUBTILASE_HIS"/>
    <property type="match status" value="1"/>
</dbReference>
<feature type="active site" description="Charge relay system" evidence="5 6">
    <location>
        <position position="155"/>
    </location>
</feature>
<dbReference type="PROSITE" id="PS00138">
    <property type="entry name" value="SUBTILASE_SER"/>
    <property type="match status" value="1"/>
</dbReference>
<feature type="domain" description="Peptidase S8/S53" evidence="9">
    <location>
        <begin position="147"/>
        <end position="354"/>
    </location>
</feature>
<dbReference type="Gene3D" id="3.50.30.30">
    <property type="match status" value="1"/>
</dbReference>
<dbReference type="PRINTS" id="PR00723">
    <property type="entry name" value="SUBTILISIN"/>
</dbReference>
<evidence type="ECO:0000256" key="8">
    <source>
        <dbReference type="SAM" id="SignalP"/>
    </source>
</evidence>
<keyword evidence="4 6" id="KW-0720">Serine protease</keyword>
<dbReference type="AlphaFoldDB" id="A0AAE9YQS4"/>
<dbReference type="Proteomes" id="UP000032568">
    <property type="component" value="Chromosome"/>
</dbReference>
<feature type="domain" description="Peptidase C-terminal archaeal/bacterial" evidence="10">
    <location>
        <begin position="556"/>
        <end position="622"/>
    </location>
</feature>
<dbReference type="PANTHER" id="PTHR43806:SF11">
    <property type="entry name" value="CEREVISIN-RELATED"/>
    <property type="match status" value="1"/>
</dbReference>
<reference evidence="11 12" key="1">
    <citation type="journal article" date="2015" name="Genome Announc.">
        <title>Draft Genome Sequences of Marine Isolates of Thalassomonas viridans and Thalassomonas actiniarum.</title>
        <authorList>
            <person name="Olonade I."/>
            <person name="van Zyl L.J."/>
            <person name="Trindade M."/>
        </authorList>
    </citation>
    <scope>NUCLEOTIDE SEQUENCE [LARGE SCALE GENOMIC DNA]</scope>
    <source>
        <strain evidence="11 12">A5K-106</strain>
    </source>
</reference>